<dbReference type="NCBIfam" id="NF033179">
    <property type="entry name" value="TnsA_like_Actin"/>
    <property type="match status" value="1"/>
</dbReference>
<dbReference type="Proteomes" id="UP001499854">
    <property type="component" value="Unassembled WGS sequence"/>
</dbReference>
<organism evidence="1 2">
    <name type="scientific">Catenulispora subtropica</name>
    <dbReference type="NCBI Taxonomy" id="450798"/>
    <lineage>
        <taxon>Bacteria</taxon>
        <taxon>Bacillati</taxon>
        <taxon>Actinomycetota</taxon>
        <taxon>Actinomycetes</taxon>
        <taxon>Catenulisporales</taxon>
        <taxon>Catenulisporaceae</taxon>
        <taxon>Catenulispora</taxon>
    </lineage>
</organism>
<sequence length="198" mass="22189">MSFAGFRWSAKTGRHVGYESWLERDHAVLLDFDPRVLAFSSQPFRLHWRDALGLRRHVPDYFVRRDDGSAFVLDVREDDRIGERDAELFAATAQACARVGWGYHRLGAVDAVLAANLRWLSAYRHPRFWRDEEARRLLRVFATPAGLFDGADEAGRGNRLGVLPVLFHLMWRGLIAAELSSAVLGPSTSAVVAASGGR</sequence>
<evidence type="ECO:0000313" key="2">
    <source>
        <dbReference type="Proteomes" id="UP001499854"/>
    </source>
</evidence>
<protein>
    <recommendedName>
        <fullName evidence="3">TnsA-like heteromeric transposase endonuclease subunit</fullName>
    </recommendedName>
</protein>
<accession>A0ABP5E9E9</accession>
<evidence type="ECO:0000313" key="1">
    <source>
        <dbReference type="EMBL" id="GAA1993963.1"/>
    </source>
</evidence>
<comment type="caution">
    <text evidence="1">The sequence shown here is derived from an EMBL/GenBank/DDBJ whole genome shotgun (WGS) entry which is preliminary data.</text>
</comment>
<dbReference type="EMBL" id="BAAAQM010000051">
    <property type="protein sequence ID" value="GAA1993963.1"/>
    <property type="molecule type" value="Genomic_DNA"/>
</dbReference>
<gene>
    <name evidence="1" type="ORF">GCM10009838_67700</name>
</gene>
<name>A0ABP5E9E9_9ACTN</name>
<dbReference type="InterPro" id="IPR048000">
    <property type="entry name" value="TnsA-like"/>
</dbReference>
<proteinExistence type="predicted"/>
<reference evidence="2" key="1">
    <citation type="journal article" date="2019" name="Int. J. Syst. Evol. Microbiol.">
        <title>The Global Catalogue of Microorganisms (GCM) 10K type strain sequencing project: providing services to taxonomists for standard genome sequencing and annotation.</title>
        <authorList>
            <consortium name="The Broad Institute Genomics Platform"/>
            <consortium name="The Broad Institute Genome Sequencing Center for Infectious Disease"/>
            <person name="Wu L."/>
            <person name="Ma J."/>
        </authorList>
    </citation>
    <scope>NUCLEOTIDE SEQUENCE [LARGE SCALE GENOMIC DNA]</scope>
    <source>
        <strain evidence="2">JCM 16013</strain>
    </source>
</reference>
<evidence type="ECO:0008006" key="3">
    <source>
        <dbReference type="Google" id="ProtNLM"/>
    </source>
</evidence>
<keyword evidence="2" id="KW-1185">Reference proteome</keyword>